<dbReference type="RefSeq" id="WP_277861689.1">
    <property type="nucleotide sequence ID" value="NZ_JARRAG010000002.1"/>
</dbReference>
<dbReference type="PIRSF" id="PIRSF000447">
    <property type="entry name" value="KAS_II"/>
    <property type="match status" value="1"/>
</dbReference>
<comment type="pathway">
    <text evidence="1 11">Lipid metabolism; fatty acid biosynthesis.</text>
</comment>
<evidence type="ECO:0000256" key="3">
    <source>
        <dbReference type="ARBA" id="ARBA00012356"/>
    </source>
</evidence>
<dbReference type="PANTHER" id="PTHR11712:SF336">
    <property type="entry name" value="3-OXOACYL-[ACYL-CARRIER-PROTEIN] SYNTHASE, MITOCHONDRIAL"/>
    <property type="match status" value="1"/>
</dbReference>
<dbReference type="NCBIfam" id="TIGR03150">
    <property type="entry name" value="fabF"/>
    <property type="match status" value="1"/>
</dbReference>
<comment type="function">
    <text evidence="11">Involved in the type II fatty acid elongation cycle. Catalyzes the elongation of a wide range of acyl-ACP by the addition of two carbons from malonyl-ACP to an acyl acceptor. Can efficiently catalyze the conversion of palmitoleoyl-ACP (cis-hexadec-9-enoyl-ACP) to cis-vaccenoyl-ACP (cis-octadec-11-enoyl-ACP), an essential step in the thermal regulation of fatty acid composition.</text>
</comment>
<evidence type="ECO:0000256" key="1">
    <source>
        <dbReference type="ARBA" id="ARBA00005194"/>
    </source>
</evidence>
<comment type="catalytic activity">
    <reaction evidence="11">
        <text>(9Z)-hexadecenoyl-[ACP] + malonyl-[ACP] + H(+) = 3-oxo-(11Z)-octadecenoyl-[ACP] + holo-[ACP] + CO2</text>
        <dbReference type="Rhea" id="RHEA:55040"/>
        <dbReference type="Rhea" id="RHEA-COMP:9623"/>
        <dbReference type="Rhea" id="RHEA-COMP:9685"/>
        <dbReference type="Rhea" id="RHEA-COMP:10800"/>
        <dbReference type="Rhea" id="RHEA-COMP:14074"/>
        <dbReference type="ChEBI" id="CHEBI:15378"/>
        <dbReference type="ChEBI" id="CHEBI:16526"/>
        <dbReference type="ChEBI" id="CHEBI:64479"/>
        <dbReference type="ChEBI" id="CHEBI:78449"/>
        <dbReference type="ChEBI" id="CHEBI:83989"/>
        <dbReference type="ChEBI" id="CHEBI:138538"/>
        <dbReference type="EC" id="2.3.1.179"/>
    </reaction>
</comment>
<evidence type="ECO:0000256" key="10">
    <source>
        <dbReference type="ARBA" id="ARBA00023315"/>
    </source>
</evidence>
<evidence type="ECO:0000256" key="12">
    <source>
        <dbReference type="RuleBase" id="RU003694"/>
    </source>
</evidence>
<protein>
    <recommendedName>
        <fullName evidence="4 11">3-oxoacyl-[acyl-carrier-protein] synthase 2</fullName>
        <ecNumber evidence="3 11">2.3.1.179</ecNumber>
    </recommendedName>
</protein>
<keyword evidence="10 11" id="KW-0012">Acyltransferase</keyword>
<evidence type="ECO:0000256" key="5">
    <source>
        <dbReference type="ARBA" id="ARBA00022516"/>
    </source>
</evidence>
<dbReference type="InterPro" id="IPR016039">
    <property type="entry name" value="Thiolase-like"/>
</dbReference>
<dbReference type="InterPro" id="IPR014030">
    <property type="entry name" value="Ketoacyl_synth_N"/>
</dbReference>
<evidence type="ECO:0000313" key="15">
    <source>
        <dbReference type="Proteomes" id="UP001216907"/>
    </source>
</evidence>
<comment type="similarity">
    <text evidence="2 11 12">Belongs to the thiolase-like superfamily. Beta-ketoacyl-ACP synthases family.</text>
</comment>
<evidence type="ECO:0000256" key="7">
    <source>
        <dbReference type="ARBA" id="ARBA00022832"/>
    </source>
</evidence>
<evidence type="ECO:0000256" key="8">
    <source>
        <dbReference type="ARBA" id="ARBA00023098"/>
    </source>
</evidence>
<comment type="caution">
    <text evidence="14">The sequence shown here is derived from an EMBL/GenBank/DDBJ whole genome shotgun (WGS) entry which is preliminary data.</text>
</comment>
<accession>A0ABT6FD21</accession>
<dbReference type="InterPro" id="IPR014031">
    <property type="entry name" value="Ketoacyl_synth_C"/>
</dbReference>
<dbReference type="GO" id="GO:0004315">
    <property type="term" value="F:3-oxoacyl-[acyl-carrier-protein] synthase activity"/>
    <property type="evidence" value="ECO:0007669"/>
    <property type="project" value="UniProtKB-EC"/>
</dbReference>
<evidence type="ECO:0000256" key="2">
    <source>
        <dbReference type="ARBA" id="ARBA00008467"/>
    </source>
</evidence>
<dbReference type="Pfam" id="PF02801">
    <property type="entry name" value="Ketoacyl-synt_C"/>
    <property type="match status" value="1"/>
</dbReference>
<keyword evidence="15" id="KW-1185">Reference proteome</keyword>
<dbReference type="PANTHER" id="PTHR11712">
    <property type="entry name" value="POLYKETIDE SYNTHASE-RELATED"/>
    <property type="match status" value="1"/>
</dbReference>
<evidence type="ECO:0000256" key="11">
    <source>
        <dbReference type="PIRNR" id="PIRNR000447"/>
    </source>
</evidence>
<dbReference type="CDD" id="cd00834">
    <property type="entry name" value="KAS_I_II"/>
    <property type="match status" value="1"/>
</dbReference>
<dbReference type="InterPro" id="IPR000794">
    <property type="entry name" value="Beta-ketoacyl_synthase"/>
</dbReference>
<keyword evidence="7" id="KW-0276">Fatty acid metabolism</keyword>
<dbReference type="NCBIfam" id="NF005589">
    <property type="entry name" value="PRK07314.1"/>
    <property type="match status" value="1"/>
</dbReference>
<name>A0ABT6FD21_9BACT</name>
<feature type="domain" description="Ketosynthase family 3 (KS3)" evidence="13">
    <location>
        <begin position="2"/>
        <end position="424"/>
    </location>
</feature>
<keyword evidence="9 11" id="KW-0275">Fatty acid biosynthesis</keyword>
<dbReference type="EMBL" id="JARRAG010000002">
    <property type="protein sequence ID" value="MDG3005344.1"/>
    <property type="molecule type" value="Genomic_DNA"/>
</dbReference>
<keyword evidence="6 11" id="KW-0808">Transferase</keyword>
<dbReference type="SUPFAM" id="SSF53901">
    <property type="entry name" value="Thiolase-like"/>
    <property type="match status" value="2"/>
</dbReference>
<dbReference type="Proteomes" id="UP001216907">
    <property type="component" value="Unassembled WGS sequence"/>
</dbReference>
<organism evidence="14 15">
    <name type="scientific">Paludisphaera mucosa</name>
    <dbReference type="NCBI Taxonomy" id="3030827"/>
    <lineage>
        <taxon>Bacteria</taxon>
        <taxon>Pseudomonadati</taxon>
        <taxon>Planctomycetota</taxon>
        <taxon>Planctomycetia</taxon>
        <taxon>Isosphaerales</taxon>
        <taxon>Isosphaeraceae</taxon>
        <taxon>Paludisphaera</taxon>
    </lineage>
</organism>
<evidence type="ECO:0000256" key="4">
    <source>
        <dbReference type="ARBA" id="ARBA00014657"/>
    </source>
</evidence>
<evidence type="ECO:0000256" key="9">
    <source>
        <dbReference type="ARBA" id="ARBA00023160"/>
    </source>
</evidence>
<evidence type="ECO:0000259" key="13">
    <source>
        <dbReference type="PROSITE" id="PS52004"/>
    </source>
</evidence>
<comment type="catalytic activity">
    <reaction evidence="11">
        <text>a fatty acyl-[ACP] + malonyl-[ACP] + H(+) = a 3-oxoacyl-[ACP] + holo-[ACP] + CO2</text>
        <dbReference type="Rhea" id="RHEA:22836"/>
        <dbReference type="Rhea" id="RHEA-COMP:9623"/>
        <dbReference type="Rhea" id="RHEA-COMP:9685"/>
        <dbReference type="Rhea" id="RHEA-COMP:9916"/>
        <dbReference type="Rhea" id="RHEA-COMP:14125"/>
        <dbReference type="ChEBI" id="CHEBI:15378"/>
        <dbReference type="ChEBI" id="CHEBI:16526"/>
        <dbReference type="ChEBI" id="CHEBI:64479"/>
        <dbReference type="ChEBI" id="CHEBI:78449"/>
        <dbReference type="ChEBI" id="CHEBI:78776"/>
        <dbReference type="ChEBI" id="CHEBI:138651"/>
    </reaction>
</comment>
<dbReference type="InterPro" id="IPR017568">
    <property type="entry name" value="3-oxoacyl-ACP_synth-2"/>
</dbReference>
<dbReference type="EC" id="2.3.1.179" evidence="3 11"/>
<dbReference type="PROSITE" id="PS52004">
    <property type="entry name" value="KS3_2"/>
    <property type="match status" value="1"/>
</dbReference>
<dbReference type="SMART" id="SM00825">
    <property type="entry name" value="PKS_KS"/>
    <property type="match status" value="1"/>
</dbReference>
<gene>
    <name evidence="14" type="primary">fabF</name>
    <name evidence="14" type="ORF">PZE19_16255</name>
</gene>
<sequence>MRRRVVVTGMGMITPVGGDVESSWTALCEGKGGVGPITLFDAGTFATRIAAEVPRFDLGAYRTDADRWRDHSRTSQFALAAATQAVAHAGLETSEVDPSRFGVYLGSGEGQQDFGRFVELVHGSSKSGKVDTAAFTRMGRHSLHPVREADQEPGNAAGHLASVFGARGANMTCQTACAASAQAIGEASEFIRRGVLDVVLAGGAHSMIHPLGVTGFILLTAMSTRNDDPARASRPFDRDRDGFVLGEGGGVLVLEELEHARARGAVIYGEVAGHGSTADAFRLTDSHDEGRGAVAAMRIALDDAGLDPSDIDYINAHGTSTPSNDSIETLAIKKVFGDRAYAMPISSTKSMTGHLVSAGGAVEAVACLLALRDGVLPPTINLETPDPACDLDYIPHQARERRIDAVLSNSFGFGGQNTALILRRFAG</sequence>
<dbReference type="Pfam" id="PF00109">
    <property type="entry name" value="ketoacyl-synt"/>
    <property type="match status" value="1"/>
</dbReference>
<dbReference type="InterPro" id="IPR020841">
    <property type="entry name" value="PKS_Beta-ketoAc_synthase_dom"/>
</dbReference>
<evidence type="ECO:0000256" key="6">
    <source>
        <dbReference type="ARBA" id="ARBA00022679"/>
    </source>
</evidence>
<proteinExistence type="inferred from homology"/>
<keyword evidence="5 11" id="KW-0444">Lipid biosynthesis</keyword>
<keyword evidence="8" id="KW-0443">Lipid metabolism</keyword>
<reference evidence="14 15" key="1">
    <citation type="submission" date="2023-03" db="EMBL/GenBank/DDBJ databases">
        <title>Paludisphaera mucosa sp. nov. a novel planctomycete from northern fen.</title>
        <authorList>
            <person name="Ivanova A."/>
        </authorList>
    </citation>
    <scope>NUCLEOTIDE SEQUENCE [LARGE SCALE GENOMIC DNA]</scope>
    <source>
        <strain evidence="14 15">Pla2</strain>
    </source>
</reference>
<evidence type="ECO:0000313" key="14">
    <source>
        <dbReference type="EMBL" id="MDG3005344.1"/>
    </source>
</evidence>
<dbReference type="Gene3D" id="3.40.47.10">
    <property type="match status" value="1"/>
</dbReference>